<dbReference type="PROSITE" id="PS00284">
    <property type="entry name" value="SERPIN"/>
    <property type="match status" value="1"/>
</dbReference>
<dbReference type="InterPro" id="IPR042178">
    <property type="entry name" value="Serpin_sf_1"/>
</dbReference>
<feature type="signal peptide" evidence="2">
    <location>
        <begin position="1"/>
        <end position="22"/>
    </location>
</feature>
<organism evidence="4 5">
    <name type="scientific">Sporosarcina highlanderae</name>
    <dbReference type="NCBI Taxonomy" id="3035916"/>
    <lineage>
        <taxon>Bacteria</taxon>
        <taxon>Bacillati</taxon>
        <taxon>Bacillota</taxon>
        <taxon>Bacilli</taxon>
        <taxon>Bacillales</taxon>
        <taxon>Caryophanaceae</taxon>
        <taxon>Sporosarcina</taxon>
    </lineage>
</organism>
<dbReference type="PANTHER" id="PTHR11461">
    <property type="entry name" value="SERINE PROTEASE INHIBITOR, SERPIN"/>
    <property type="match status" value="1"/>
</dbReference>
<evidence type="ECO:0000256" key="2">
    <source>
        <dbReference type="SAM" id="SignalP"/>
    </source>
</evidence>
<dbReference type="InterPro" id="IPR036186">
    <property type="entry name" value="Serpin_sf"/>
</dbReference>
<feature type="domain" description="Serpin" evidence="3">
    <location>
        <begin position="55"/>
        <end position="410"/>
    </location>
</feature>
<name>A0ABT8JM33_9BACL</name>
<evidence type="ECO:0000259" key="3">
    <source>
        <dbReference type="SMART" id="SM00093"/>
    </source>
</evidence>
<dbReference type="Gene3D" id="3.30.497.10">
    <property type="entry name" value="Antithrombin, subunit I, domain 2"/>
    <property type="match status" value="1"/>
</dbReference>
<reference evidence="4" key="1">
    <citation type="submission" date="2023-03" db="EMBL/GenBank/DDBJ databases">
        <title>MT1 and MT2 Draft Genomes of Novel Species.</title>
        <authorList>
            <person name="Venkateswaran K."/>
        </authorList>
    </citation>
    <scope>NUCLEOTIDE SEQUENCE</scope>
    <source>
        <strain evidence="4">F6_3S_P_2</strain>
    </source>
</reference>
<protein>
    <submittedName>
        <fullName evidence="4">Serpin family protein</fullName>
    </submittedName>
</protein>
<evidence type="ECO:0000313" key="5">
    <source>
        <dbReference type="Proteomes" id="UP001175097"/>
    </source>
</evidence>
<proteinExistence type="inferred from homology"/>
<comment type="similarity">
    <text evidence="1">Belongs to the serpin family.</text>
</comment>
<dbReference type="InterPro" id="IPR023795">
    <property type="entry name" value="Serpin_CS"/>
</dbReference>
<dbReference type="Gene3D" id="2.30.39.10">
    <property type="entry name" value="Alpha-1-antitrypsin, domain 1"/>
    <property type="match status" value="1"/>
</dbReference>
<dbReference type="Pfam" id="PF00079">
    <property type="entry name" value="Serpin"/>
    <property type="match status" value="1"/>
</dbReference>
<keyword evidence="2" id="KW-0732">Signal</keyword>
<dbReference type="SUPFAM" id="SSF56574">
    <property type="entry name" value="Serpins"/>
    <property type="match status" value="1"/>
</dbReference>
<dbReference type="InterPro" id="IPR042185">
    <property type="entry name" value="Serpin_sf_2"/>
</dbReference>
<evidence type="ECO:0000313" key="4">
    <source>
        <dbReference type="EMBL" id="MDN4606102.1"/>
    </source>
</evidence>
<evidence type="ECO:0000256" key="1">
    <source>
        <dbReference type="RuleBase" id="RU000411"/>
    </source>
</evidence>
<comment type="caution">
    <text evidence="4">The sequence shown here is derived from an EMBL/GenBank/DDBJ whole genome shotgun (WGS) entry which is preliminary data.</text>
</comment>
<dbReference type="InterPro" id="IPR023796">
    <property type="entry name" value="Serpin_dom"/>
</dbReference>
<dbReference type="RefSeq" id="WP_301241644.1">
    <property type="nucleotide sequence ID" value="NZ_JAROCC010000001.1"/>
</dbReference>
<accession>A0ABT8JM33</accession>
<dbReference type="InterPro" id="IPR000215">
    <property type="entry name" value="Serpin_fam"/>
</dbReference>
<feature type="chain" id="PRO_5046313263" evidence="2">
    <location>
        <begin position="23"/>
        <end position="413"/>
    </location>
</feature>
<dbReference type="CDD" id="cd19588">
    <property type="entry name" value="serpin_miropin-like"/>
    <property type="match status" value="1"/>
</dbReference>
<gene>
    <name evidence="4" type="ORF">P5G49_01245</name>
</gene>
<dbReference type="SMART" id="SM00093">
    <property type="entry name" value="SERPIN"/>
    <property type="match status" value="1"/>
</dbReference>
<keyword evidence="5" id="KW-1185">Reference proteome</keyword>
<dbReference type="EMBL" id="JAROCC010000001">
    <property type="protein sequence ID" value="MDN4606102.1"/>
    <property type="molecule type" value="Genomic_DNA"/>
</dbReference>
<dbReference type="Proteomes" id="UP001175097">
    <property type="component" value="Unassembled WGS sequence"/>
</dbReference>
<dbReference type="PANTHER" id="PTHR11461:SF211">
    <property type="entry name" value="GH10112P-RELATED"/>
    <property type="match status" value="1"/>
</dbReference>
<sequence length="413" mass="45970">MKKKIVTSLVGMSLLMPLSGCGTDSNTQSLQISKNVEFGAQDYEKIISPNNELAFKLLNVTEKDDDGNLFISPTSLLMALALAYNGADGVTKDEIAAALQMPGMDTMDLNKANASLMTILNKNSKNIQLQVANSIWLNEDYRFQDDYAKRVKDYFNAEIQEIDISSEDSPKRINNWVKEATNGKIDKIVDGELDENLVTMLLNAIYFKGDWQYPFDKRLTENRAFHLTNGSEIKVPFMSLQEKLSYVANSEYQALKLPYADGEMSMTIVLPNDLKEFESNLSVDNWEKIQTGMKRMKGTILLPKFQLSYETELNEALETLGMNSAFKEGADFSKMIYGDESLMISKVKQKTYIDVNEEGTEAAAVTAVGIGATSAPPDDPFVMDVNRPFFVAITDDESGAILFIGTISNPTVK</sequence>